<dbReference type="Pfam" id="PF01520">
    <property type="entry name" value="Amidase_3"/>
    <property type="match status" value="1"/>
</dbReference>
<dbReference type="AlphaFoldDB" id="A0A5D3KL98"/>
<feature type="compositionally biased region" description="Pro residues" evidence="3">
    <location>
        <begin position="179"/>
        <end position="188"/>
    </location>
</feature>
<dbReference type="GO" id="GO:0008745">
    <property type="term" value="F:N-acetylmuramoyl-L-alanine amidase activity"/>
    <property type="evidence" value="ECO:0007669"/>
    <property type="project" value="UniProtKB-EC"/>
</dbReference>
<dbReference type="Proteomes" id="UP000324758">
    <property type="component" value="Unassembled WGS sequence"/>
</dbReference>
<feature type="domain" description="MurNAc-LAA" evidence="4">
    <location>
        <begin position="66"/>
        <end position="168"/>
    </location>
</feature>
<dbReference type="InterPro" id="IPR002508">
    <property type="entry name" value="MurNAc-LAA_cat"/>
</dbReference>
<evidence type="ECO:0000256" key="3">
    <source>
        <dbReference type="SAM" id="MobiDB-lite"/>
    </source>
</evidence>
<dbReference type="CDD" id="cd02696">
    <property type="entry name" value="MurNAc-LAA"/>
    <property type="match status" value="1"/>
</dbReference>
<dbReference type="SUPFAM" id="SSF53187">
    <property type="entry name" value="Zn-dependent exopeptidases"/>
    <property type="match status" value="1"/>
</dbReference>
<sequence>MSYGRIVISSGHGKYIRGASGVLDEVDEARRVVEQVADELRQRNAEVTTYHDDVSQSQSENLNRIVDFHNSKQRDLDVSVHFNAYVETDKPMGTEVLFVTQSALAGEMSSAIAEAGDLIDRGAKKRTDLFFLNSTEMPSILIETCFVDSEADAATYQAQFSSICDAIASVLGGSQEVVEPPPGQTEPPPKPDKAPPNASA</sequence>
<evidence type="ECO:0000313" key="6">
    <source>
        <dbReference type="Proteomes" id="UP000324758"/>
    </source>
</evidence>
<dbReference type="InterPro" id="IPR050695">
    <property type="entry name" value="N-acetylmuramoyl_amidase_3"/>
</dbReference>
<evidence type="ECO:0000256" key="1">
    <source>
        <dbReference type="ARBA" id="ARBA00001561"/>
    </source>
</evidence>
<gene>
    <name evidence="5" type="ORF">FXB40_11135</name>
</gene>
<dbReference type="EMBL" id="VSSS01000018">
    <property type="protein sequence ID" value="TYL96599.1"/>
    <property type="molecule type" value="Genomic_DNA"/>
</dbReference>
<dbReference type="Gene3D" id="3.40.630.40">
    <property type="entry name" value="Zn-dependent exopeptidases"/>
    <property type="match status" value="1"/>
</dbReference>
<comment type="caution">
    <text evidence="5">The sequence shown here is derived from an EMBL/GenBank/DDBJ whole genome shotgun (WGS) entry which is preliminary data.</text>
</comment>
<dbReference type="GO" id="GO:0030288">
    <property type="term" value="C:outer membrane-bounded periplasmic space"/>
    <property type="evidence" value="ECO:0007669"/>
    <property type="project" value="TreeGrafter"/>
</dbReference>
<keyword evidence="6" id="KW-1185">Reference proteome</keyword>
<protein>
    <recommendedName>
        <fullName evidence="2">N-acetylmuramoyl-L-alanine amidase</fullName>
        <ecNumber evidence="2">3.5.1.28</ecNumber>
    </recommendedName>
</protein>
<name>A0A5D3KL98_9BRAD</name>
<evidence type="ECO:0000256" key="2">
    <source>
        <dbReference type="ARBA" id="ARBA00011901"/>
    </source>
</evidence>
<feature type="region of interest" description="Disordered" evidence="3">
    <location>
        <begin position="174"/>
        <end position="200"/>
    </location>
</feature>
<dbReference type="EC" id="3.5.1.28" evidence="2"/>
<evidence type="ECO:0000313" key="5">
    <source>
        <dbReference type="EMBL" id="TYL96599.1"/>
    </source>
</evidence>
<dbReference type="SMART" id="SM00646">
    <property type="entry name" value="Ami_3"/>
    <property type="match status" value="1"/>
</dbReference>
<dbReference type="RefSeq" id="WP_148772262.1">
    <property type="nucleotide sequence ID" value="NZ_VSSS01000018.1"/>
</dbReference>
<reference evidence="5 6" key="1">
    <citation type="submission" date="2019-08" db="EMBL/GenBank/DDBJ databases">
        <title>Bradyrhizobium hipponensis sp. nov., a rhizobium isolated from a Lupinus angustifolius root nodule in Tunisia.</title>
        <authorList>
            <person name="Off K."/>
            <person name="Rejili M."/>
            <person name="Mars M."/>
            <person name="Brachmann A."/>
            <person name="Marin M."/>
        </authorList>
    </citation>
    <scope>NUCLEOTIDE SEQUENCE [LARGE SCALE GENOMIC DNA]</scope>
    <source>
        <strain evidence="5 6">CTAW71</strain>
    </source>
</reference>
<proteinExistence type="predicted"/>
<dbReference type="OrthoDB" id="9810670at2"/>
<organism evidence="5 6">
    <name type="scientific">Bradyrhizobium rifense</name>
    <dbReference type="NCBI Taxonomy" id="515499"/>
    <lineage>
        <taxon>Bacteria</taxon>
        <taxon>Pseudomonadati</taxon>
        <taxon>Pseudomonadota</taxon>
        <taxon>Alphaproteobacteria</taxon>
        <taxon>Hyphomicrobiales</taxon>
        <taxon>Nitrobacteraceae</taxon>
        <taxon>Bradyrhizobium</taxon>
    </lineage>
</organism>
<accession>A0A5D3KL98</accession>
<comment type="catalytic activity">
    <reaction evidence="1">
        <text>Hydrolyzes the link between N-acetylmuramoyl residues and L-amino acid residues in certain cell-wall glycopeptides.</text>
        <dbReference type="EC" id="3.5.1.28"/>
    </reaction>
</comment>
<dbReference type="PANTHER" id="PTHR30404:SF8">
    <property type="entry name" value="AUTOLYSIN PH-RELATED"/>
    <property type="match status" value="1"/>
</dbReference>
<dbReference type="GO" id="GO:0009253">
    <property type="term" value="P:peptidoglycan catabolic process"/>
    <property type="evidence" value="ECO:0007669"/>
    <property type="project" value="InterPro"/>
</dbReference>
<evidence type="ECO:0000259" key="4">
    <source>
        <dbReference type="SMART" id="SM00646"/>
    </source>
</evidence>
<dbReference type="PANTHER" id="PTHR30404">
    <property type="entry name" value="N-ACETYLMURAMOYL-L-ALANINE AMIDASE"/>
    <property type="match status" value="1"/>
</dbReference>